<name>A9FH63_SORC5</name>
<accession>A9FH63</accession>
<dbReference type="STRING" id="448385.sce8016"/>
<evidence type="ECO:0000313" key="2">
    <source>
        <dbReference type="Proteomes" id="UP000002139"/>
    </source>
</evidence>
<evidence type="ECO:0000313" key="1">
    <source>
        <dbReference type="EMBL" id="CAN98186.1"/>
    </source>
</evidence>
<dbReference type="EMBL" id="AM746676">
    <property type="protein sequence ID" value="CAN98186.1"/>
    <property type="molecule type" value="Genomic_DNA"/>
</dbReference>
<keyword evidence="2" id="KW-1185">Reference proteome</keyword>
<protein>
    <submittedName>
        <fullName evidence="1">Uncharacterized protein</fullName>
    </submittedName>
</protein>
<dbReference type="KEGG" id="scl:sce8016"/>
<dbReference type="HOGENOM" id="CLU_1757649_0_0_7"/>
<organism evidence="1 2">
    <name type="scientific">Sorangium cellulosum (strain So ce56)</name>
    <name type="common">Polyangium cellulosum (strain So ce56)</name>
    <dbReference type="NCBI Taxonomy" id="448385"/>
    <lineage>
        <taxon>Bacteria</taxon>
        <taxon>Pseudomonadati</taxon>
        <taxon>Myxococcota</taxon>
        <taxon>Polyangia</taxon>
        <taxon>Polyangiales</taxon>
        <taxon>Polyangiaceae</taxon>
        <taxon>Sorangium</taxon>
    </lineage>
</organism>
<dbReference type="BioCyc" id="SCEL448385:SCE_RS41045-MONOMER"/>
<gene>
    <name evidence="1" type="ordered locus">sce8016</name>
</gene>
<proteinExistence type="predicted"/>
<sequence length="169" mass="17863">MRPPRAPCANLAGEPAAPYPALMRRASRWLLSAVMALTTLTASPASTFARDTKVEWKSVDVPAGEGQAQRARALRGMLSSAAKKADFGKAKSVVLSARVVEFTSATRGDVHRVSCTVVGRVVGGPTARSRISFGGRPSERQALEKQVLTMVANGVVGRLAAIVRARAHD</sequence>
<reference evidence="1 2" key="1">
    <citation type="journal article" date="2007" name="Nat. Biotechnol.">
        <title>Complete genome sequence of the myxobacterium Sorangium cellulosum.</title>
        <authorList>
            <person name="Schneiker S."/>
            <person name="Perlova O."/>
            <person name="Kaiser O."/>
            <person name="Gerth K."/>
            <person name="Alici A."/>
            <person name="Altmeyer M.O."/>
            <person name="Bartels D."/>
            <person name="Bekel T."/>
            <person name="Beyer S."/>
            <person name="Bode E."/>
            <person name="Bode H.B."/>
            <person name="Bolten C.J."/>
            <person name="Choudhuri J.V."/>
            <person name="Doss S."/>
            <person name="Elnakady Y.A."/>
            <person name="Frank B."/>
            <person name="Gaigalat L."/>
            <person name="Goesmann A."/>
            <person name="Groeger C."/>
            <person name="Gross F."/>
            <person name="Jelsbak L."/>
            <person name="Jelsbak L."/>
            <person name="Kalinowski J."/>
            <person name="Kegler C."/>
            <person name="Knauber T."/>
            <person name="Konietzny S."/>
            <person name="Kopp M."/>
            <person name="Krause L."/>
            <person name="Krug D."/>
            <person name="Linke B."/>
            <person name="Mahmud T."/>
            <person name="Martinez-Arias R."/>
            <person name="McHardy A.C."/>
            <person name="Merai M."/>
            <person name="Meyer F."/>
            <person name="Mormann S."/>
            <person name="Munoz-Dorado J."/>
            <person name="Perez J."/>
            <person name="Pradella S."/>
            <person name="Rachid S."/>
            <person name="Raddatz G."/>
            <person name="Rosenau F."/>
            <person name="Rueckert C."/>
            <person name="Sasse F."/>
            <person name="Scharfe M."/>
            <person name="Schuster S.C."/>
            <person name="Suen G."/>
            <person name="Treuner-Lange A."/>
            <person name="Velicer G.J."/>
            <person name="Vorholter F.-J."/>
            <person name="Weissman K.J."/>
            <person name="Welch R.D."/>
            <person name="Wenzel S.C."/>
            <person name="Whitworth D.E."/>
            <person name="Wilhelm S."/>
            <person name="Wittmann C."/>
            <person name="Bloecker H."/>
            <person name="Puehler A."/>
            <person name="Mueller R."/>
        </authorList>
    </citation>
    <scope>NUCLEOTIDE SEQUENCE [LARGE SCALE GENOMIC DNA]</scope>
    <source>
        <strain evidence="2">So ce56</strain>
    </source>
</reference>
<dbReference type="AlphaFoldDB" id="A9FH63"/>
<dbReference type="Proteomes" id="UP000002139">
    <property type="component" value="Chromosome"/>
</dbReference>